<comment type="caution">
    <text evidence="1">The sequence shown here is derived from an EMBL/GenBank/DDBJ whole genome shotgun (WGS) entry which is preliminary data.</text>
</comment>
<dbReference type="AlphaFoldDB" id="A0A640U044"/>
<evidence type="ECO:0000313" key="1">
    <source>
        <dbReference type="EMBL" id="GFE27556.1"/>
    </source>
</evidence>
<dbReference type="EMBL" id="BLIP01000004">
    <property type="protein sequence ID" value="GFE27556.1"/>
    <property type="molecule type" value="Genomic_DNA"/>
</dbReference>
<accession>A0A640U044</accession>
<sequence length="106" mass="11270">MTDAFLERYARGNAYNKRQVRKVIADTLTNGTDSSELWQALERLGSLSKPVSAGTLQFAFSELRQTQNPSNVIAQQAGNSVPVQLGAAIVRAAVGEPVAPALEVAA</sequence>
<gene>
    <name evidence="1" type="ORF">Sliba_80090</name>
</gene>
<protein>
    <submittedName>
        <fullName evidence="1">Uncharacterized protein</fullName>
    </submittedName>
</protein>
<proteinExistence type="predicted"/>
<evidence type="ECO:0000313" key="2">
    <source>
        <dbReference type="Proteomes" id="UP000429552"/>
    </source>
</evidence>
<name>A0A640U044_STRNI</name>
<reference evidence="1 2" key="1">
    <citation type="submission" date="2019-12" db="EMBL/GenBank/DDBJ databases">
        <title>Whole genome shotgun sequence of Streptomyces libani subsp. libani NBRC 13452.</title>
        <authorList>
            <person name="Ichikawa N."/>
            <person name="Kimura A."/>
            <person name="Kitahashi Y."/>
            <person name="Komaki H."/>
            <person name="Tamura T."/>
        </authorList>
    </citation>
    <scope>NUCLEOTIDE SEQUENCE [LARGE SCALE GENOMIC DNA]</scope>
    <source>
        <strain evidence="1 2">NBRC 13452</strain>
    </source>
</reference>
<organism evidence="1 2">
    <name type="scientific">Streptomyces nigrescens</name>
    <dbReference type="NCBI Taxonomy" id="1920"/>
    <lineage>
        <taxon>Bacteria</taxon>
        <taxon>Bacillati</taxon>
        <taxon>Actinomycetota</taxon>
        <taxon>Actinomycetes</taxon>
        <taxon>Kitasatosporales</taxon>
        <taxon>Streptomycetaceae</taxon>
        <taxon>Streptomyces</taxon>
    </lineage>
</organism>
<dbReference type="Proteomes" id="UP000429552">
    <property type="component" value="Unassembled WGS sequence"/>
</dbReference>